<comment type="caution">
    <text evidence="2">The sequence shown here is derived from an EMBL/GenBank/DDBJ whole genome shotgun (WGS) entry which is preliminary data.</text>
</comment>
<dbReference type="GO" id="GO:0008270">
    <property type="term" value="F:zinc ion binding"/>
    <property type="evidence" value="ECO:0007669"/>
    <property type="project" value="InterPro"/>
</dbReference>
<dbReference type="InterPro" id="IPR036875">
    <property type="entry name" value="Znf_CCHC_sf"/>
</dbReference>
<dbReference type="EMBL" id="MU620901">
    <property type="protein sequence ID" value="KAI8582360.1"/>
    <property type="molecule type" value="Genomic_DNA"/>
</dbReference>
<dbReference type="AlphaFoldDB" id="A0AAD5HFE4"/>
<dbReference type="Proteomes" id="UP001206595">
    <property type="component" value="Unassembled WGS sequence"/>
</dbReference>
<proteinExistence type="predicted"/>
<dbReference type="RefSeq" id="XP_051447364.1">
    <property type="nucleotide sequence ID" value="XM_051593680.1"/>
</dbReference>
<sequence length="227" mass="26753">MEIRYNQEKMKEAVKQEINELPRELHVANPASFRRSLEQAEIDDRTICYGYSQNEFKARFSQTLAREQLQQIKQTGSITEYIAAFRLIMKELPSMWPSYDTRLRVMYEDPNTLEEAYRYAEFVDMVHMIARGPDLPVAPHGNGEDFQANGNFLTEQVTPMDMNLKEKIRKDEVNNFMQWSSFLPRRNRKTELKQIVCQYCHKPGHIKGKCRVRKADIAKLDQAQQQK</sequence>
<name>A0AAD5HFE4_UMBRA</name>
<reference evidence="2" key="2">
    <citation type="journal article" date="2022" name="Proc. Natl. Acad. Sci. U.S.A.">
        <title>Diploid-dominant life cycles characterize the early evolution of Fungi.</title>
        <authorList>
            <person name="Amses K.R."/>
            <person name="Simmons D.R."/>
            <person name="Longcore J.E."/>
            <person name="Mondo S.J."/>
            <person name="Seto K."/>
            <person name="Jeronimo G.H."/>
            <person name="Bonds A.E."/>
            <person name="Quandt C.A."/>
            <person name="Davis W.J."/>
            <person name="Chang Y."/>
            <person name="Federici B.A."/>
            <person name="Kuo A."/>
            <person name="LaButti K."/>
            <person name="Pangilinan J."/>
            <person name="Andreopoulos W."/>
            <person name="Tritt A."/>
            <person name="Riley R."/>
            <person name="Hundley H."/>
            <person name="Johnson J."/>
            <person name="Lipzen A."/>
            <person name="Barry K."/>
            <person name="Lang B.F."/>
            <person name="Cuomo C.A."/>
            <person name="Buchler N.E."/>
            <person name="Grigoriev I.V."/>
            <person name="Spatafora J.W."/>
            <person name="Stajich J.E."/>
            <person name="James T.Y."/>
        </authorList>
    </citation>
    <scope>NUCLEOTIDE SEQUENCE</scope>
    <source>
        <strain evidence="2">AG</strain>
    </source>
</reference>
<evidence type="ECO:0000313" key="2">
    <source>
        <dbReference type="EMBL" id="KAI8582360.1"/>
    </source>
</evidence>
<protein>
    <recommendedName>
        <fullName evidence="1">Retrotransposon gag domain-containing protein</fullName>
    </recommendedName>
</protein>
<keyword evidence="3" id="KW-1185">Reference proteome</keyword>
<organism evidence="2 3">
    <name type="scientific">Umbelopsis ramanniana AG</name>
    <dbReference type="NCBI Taxonomy" id="1314678"/>
    <lineage>
        <taxon>Eukaryota</taxon>
        <taxon>Fungi</taxon>
        <taxon>Fungi incertae sedis</taxon>
        <taxon>Mucoromycota</taxon>
        <taxon>Mucoromycotina</taxon>
        <taxon>Umbelopsidomycetes</taxon>
        <taxon>Umbelopsidales</taxon>
        <taxon>Umbelopsidaceae</taxon>
        <taxon>Umbelopsis</taxon>
    </lineage>
</organism>
<evidence type="ECO:0000259" key="1">
    <source>
        <dbReference type="Pfam" id="PF03732"/>
    </source>
</evidence>
<dbReference type="Pfam" id="PF03732">
    <property type="entry name" value="Retrotrans_gag"/>
    <property type="match status" value="1"/>
</dbReference>
<dbReference type="GeneID" id="75919022"/>
<dbReference type="InterPro" id="IPR005162">
    <property type="entry name" value="Retrotrans_gag_dom"/>
</dbReference>
<dbReference type="GO" id="GO:0003676">
    <property type="term" value="F:nucleic acid binding"/>
    <property type="evidence" value="ECO:0007669"/>
    <property type="project" value="InterPro"/>
</dbReference>
<dbReference type="SUPFAM" id="SSF57756">
    <property type="entry name" value="Retrovirus zinc finger-like domains"/>
    <property type="match status" value="1"/>
</dbReference>
<gene>
    <name evidence="2" type="ORF">K450DRAFT_298056</name>
</gene>
<accession>A0AAD5HFE4</accession>
<feature type="domain" description="Retrotransposon gag" evidence="1">
    <location>
        <begin position="36"/>
        <end position="96"/>
    </location>
</feature>
<reference evidence="2" key="1">
    <citation type="submission" date="2021-06" db="EMBL/GenBank/DDBJ databases">
        <authorList>
            <consortium name="DOE Joint Genome Institute"/>
            <person name="Mondo S.J."/>
            <person name="Amses K.R."/>
            <person name="Simmons D.R."/>
            <person name="Longcore J.E."/>
            <person name="Seto K."/>
            <person name="Alves G.H."/>
            <person name="Bonds A.E."/>
            <person name="Quandt C.A."/>
            <person name="Davis W.J."/>
            <person name="Chang Y."/>
            <person name="Letcher P.M."/>
            <person name="Powell M.J."/>
            <person name="Kuo A."/>
            <person name="Labutti K."/>
            <person name="Pangilinan J."/>
            <person name="Andreopoulos W."/>
            <person name="Tritt A."/>
            <person name="Riley R."/>
            <person name="Hundley H."/>
            <person name="Johnson J."/>
            <person name="Lipzen A."/>
            <person name="Barry K."/>
            <person name="Berbee M.L."/>
            <person name="Buchler N.E."/>
            <person name="Grigoriev I.V."/>
            <person name="Spatafora J.W."/>
            <person name="Stajich J.E."/>
            <person name="James T.Y."/>
        </authorList>
    </citation>
    <scope>NUCLEOTIDE SEQUENCE</scope>
    <source>
        <strain evidence="2">AG</strain>
    </source>
</reference>
<evidence type="ECO:0000313" key="3">
    <source>
        <dbReference type="Proteomes" id="UP001206595"/>
    </source>
</evidence>